<sequence length="70" mass="8168">MLLFKGLVMQQLLEFTDWCSAALRRKHPLSPSMHCRSAYCGFSLHSIWDGSRQILPGFRRLLCHPDSYRT</sequence>
<evidence type="ECO:0000313" key="1">
    <source>
        <dbReference type="EMBL" id="JAE11549.1"/>
    </source>
</evidence>
<reference evidence="1" key="1">
    <citation type="submission" date="2014-09" db="EMBL/GenBank/DDBJ databases">
        <authorList>
            <person name="Magalhaes I.L.F."/>
            <person name="Oliveira U."/>
            <person name="Santos F.R."/>
            <person name="Vidigal T.H.D.A."/>
            <person name="Brescovit A.D."/>
            <person name="Santos A.J."/>
        </authorList>
    </citation>
    <scope>NUCLEOTIDE SEQUENCE</scope>
    <source>
        <tissue evidence="1">Shoot tissue taken approximately 20 cm above the soil surface</tissue>
    </source>
</reference>
<reference evidence="1" key="2">
    <citation type="journal article" date="2015" name="Data Brief">
        <title>Shoot transcriptome of the giant reed, Arundo donax.</title>
        <authorList>
            <person name="Barrero R.A."/>
            <person name="Guerrero F.D."/>
            <person name="Moolhuijzen P."/>
            <person name="Goolsby J.A."/>
            <person name="Tidwell J."/>
            <person name="Bellgard S.E."/>
            <person name="Bellgard M.I."/>
        </authorList>
    </citation>
    <scope>NUCLEOTIDE SEQUENCE</scope>
    <source>
        <tissue evidence="1">Shoot tissue taken approximately 20 cm above the soil surface</tissue>
    </source>
</reference>
<proteinExistence type="predicted"/>
<organism evidence="1">
    <name type="scientific">Arundo donax</name>
    <name type="common">Giant reed</name>
    <name type="synonym">Donax arundinaceus</name>
    <dbReference type="NCBI Taxonomy" id="35708"/>
    <lineage>
        <taxon>Eukaryota</taxon>
        <taxon>Viridiplantae</taxon>
        <taxon>Streptophyta</taxon>
        <taxon>Embryophyta</taxon>
        <taxon>Tracheophyta</taxon>
        <taxon>Spermatophyta</taxon>
        <taxon>Magnoliopsida</taxon>
        <taxon>Liliopsida</taxon>
        <taxon>Poales</taxon>
        <taxon>Poaceae</taxon>
        <taxon>PACMAD clade</taxon>
        <taxon>Arundinoideae</taxon>
        <taxon>Arundineae</taxon>
        <taxon>Arundo</taxon>
    </lineage>
</organism>
<accession>A0A0A9FJY6</accession>
<protein>
    <submittedName>
        <fullName evidence="1">Uncharacterized protein</fullName>
    </submittedName>
</protein>
<dbReference type="AlphaFoldDB" id="A0A0A9FJY6"/>
<dbReference type="EMBL" id="GBRH01186347">
    <property type="protein sequence ID" value="JAE11549.1"/>
    <property type="molecule type" value="Transcribed_RNA"/>
</dbReference>
<name>A0A0A9FJY6_ARUDO</name>